<accession>A0A317SQY3</accession>
<reference evidence="2 3" key="1">
    <citation type="submission" date="2018-03" db="EMBL/GenBank/DDBJ databases">
        <title>Genomes of Pezizomycetes fungi and the evolution of truffles.</title>
        <authorList>
            <person name="Murat C."/>
            <person name="Payen T."/>
            <person name="Noel B."/>
            <person name="Kuo A."/>
            <person name="Martin F.M."/>
        </authorList>
    </citation>
    <scope>NUCLEOTIDE SEQUENCE [LARGE SCALE GENOMIC DNA]</scope>
    <source>
        <strain evidence="2">091103-1</strain>
    </source>
</reference>
<gene>
    <name evidence="2" type="ORF">C7212DRAFT_363483</name>
</gene>
<dbReference type="EMBL" id="PYWC01000029">
    <property type="protein sequence ID" value="PWW76895.1"/>
    <property type="molecule type" value="Genomic_DNA"/>
</dbReference>
<feature type="compositionally biased region" description="Polar residues" evidence="1">
    <location>
        <begin position="51"/>
        <end position="60"/>
    </location>
</feature>
<dbReference type="OrthoDB" id="5401906at2759"/>
<evidence type="ECO:0000313" key="2">
    <source>
        <dbReference type="EMBL" id="PWW76895.1"/>
    </source>
</evidence>
<dbReference type="Proteomes" id="UP000246991">
    <property type="component" value="Unassembled WGS sequence"/>
</dbReference>
<evidence type="ECO:0000313" key="3">
    <source>
        <dbReference type="Proteomes" id="UP000246991"/>
    </source>
</evidence>
<sequence>MLSSKLLRLLIHSHQFHPKLCGGPNPIARRGFTCTPGKRSDGDGLPAHDQNLGSPAQSDTCPVWRGASPKSEEFHLLNKDITILKTHVNDIKLDLKDLHRTVKKTFGDKFDDVHRKIDMKCDRLMLLIVGCMVLKGGFDIYREEHKGFTEVQRLSFIGFTSDGCCSQPVWNIQNLRPIVQELIKR</sequence>
<evidence type="ECO:0000256" key="1">
    <source>
        <dbReference type="SAM" id="MobiDB-lite"/>
    </source>
</evidence>
<comment type="caution">
    <text evidence="2">The sequence shown here is derived from an EMBL/GenBank/DDBJ whole genome shotgun (WGS) entry which is preliminary data.</text>
</comment>
<feature type="region of interest" description="Disordered" evidence="1">
    <location>
        <begin position="32"/>
        <end position="61"/>
    </location>
</feature>
<dbReference type="AlphaFoldDB" id="A0A317SQY3"/>
<keyword evidence="3" id="KW-1185">Reference proteome</keyword>
<organism evidence="2 3">
    <name type="scientific">Tuber magnatum</name>
    <name type="common">white Piedmont truffle</name>
    <dbReference type="NCBI Taxonomy" id="42249"/>
    <lineage>
        <taxon>Eukaryota</taxon>
        <taxon>Fungi</taxon>
        <taxon>Dikarya</taxon>
        <taxon>Ascomycota</taxon>
        <taxon>Pezizomycotina</taxon>
        <taxon>Pezizomycetes</taxon>
        <taxon>Pezizales</taxon>
        <taxon>Tuberaceae</taxon>
        <taxon>Tuber</taxon>
    </lineage>
</organism>
<name>A0A317SQY3_9PEZI</name>
<protein>
    <submittedName>
        <fullName evidence="2">Uncharacterized protein</fullName>
    </submittedName>
</protein>
<proteinExistence type="predicted"/>